<comment type="caution">
    <text evidence="4">The sequence shown here is derived from an EMBL/GenBank/DDBJ whole genome shotgun (WGS) entry which is preliminary data.</text>
</comment>
<evidence type="ECO:0000313" key="5">
    <source>
        <dbReference type="Proteomes" id="UP000764110"/>
    </source>
</evidence>
<evidence type="ECO:0000256" key="2">
    <source>
        <dbReference type="ARBA" id="ARBA00022857"/>
    </source>
</evidence>
<dbReference type="InterPro" id="IPR036291">
    <property type="entry name" value="NAD(P)-bd_dom_sf"/>
</dbReference>
<evidence type="ECO:0000259" key="3">
    <source>
        <dbReference type="Pfam" id="PF05368"/>
    </source>
</evidence>
<dbReference type="PANTHER" id="PTHR42748:SF7">
    <property type="entry name" value="NMRA LIKE REDOX SENSOR 1-RELATED"/>
    <property type="match status" value="1"/>
</dbReference>
<organism evidence="4 5">
    <name type="scientific">Metarhizium humberi</name>
    <dbReference type="NCBI Taxonomy" id="2596975"/>
    <lineage>
        <taxon>Eukaryota</taxon>
        <taxon>Fungi</taxon>
        <taxon>Dikarya</taxon>
        <taxon>Ascomycota</taxon>
        <taxon>Pezizomycotina</taxon>
        <taxon>Sordariomycetes</taxon>
        <taxon>Hypocreomycetidae</taxon>
        <taxon>Hypocreales</taxon>
        <taxon>Clavicipitaceae</taxon>
        <taxon>Metarhizium</taxon>
    </lineage>
</organism>
<dbReference type="SUPFAM" id="SSF51735">
    <property type="entry name" value="NAD(P)-binding Rossmann-fold domains"/>
    <property type="match status" value="1"/>
</dbReference>
<dbReference type="EMBL" id="JACEFI010000001">
    <property type="protein sequence ID" value="KAH0601762.1"/>
    <property type="molecule type" value="Genomic_DNA"/>
</dbReference>
<dbReference type="Gene3D" id="3.90.25.10">
    <property type="entry name" value="UDP-galactose 4-epimerase, domain 1"/>
    <property type="match status" value="1"/>
</dbReference>
<dbReference type="Gene3D" id="3.40.50.720">
    <property type="entry name" value="NAD(P)-binding Rossmann-like Domain"/>
    <property type="match status" value="1"/>
</dbReference>
<dbReference type="CDD" id="cd05251">
    <property type="entry name" value="NmrA_like_SDR_a"/>
    <property type="match status" value="1"/>
</dbReference>
<accession>A0A9P8MK18</accession>
<proteinExistence type="inferred from homology"/>
<evidence type="ECO:0000313" key="4">
    <source>
        <dbReference type="EMBL" id="KAH0601762.1"/>
    </source>
</evidence>
<dbReference type="PANTHER" id="PTHR42748">
    <property type="entry name" value="NITROGEN METABOLITE REPRESSION PROTEIN NMRA FAMILY MEMBER"/>
    <property type="match status" value="1"/>
</dbReference>
<dbReference type="Proteomes" id="UP000764110">
    <property type="component" value="Unassembled WGS sequence"/>
</dbReference>
<name>A0A9P8MK18_9HYPO</name>
<reference evidence="4 5" key="1">
    <citation type="submission" date="2020-07" db="EMBL/GenBank/DDBJ databases">
        <title>Metarhizium humberi genome.</title>
        <authorList>
            <person name="Lysoe E."/>
        </authorList>
    </citation>
    <scope>NUCLEOTIDE SEQUENCE [LARGE SCALE GENOMIC DNA]</scope>
    <source>
        <strain evidence="4 5">ESALQ1638</strain>
    </source>
</reference>
<gene>
    <name evidence="4" type="ORF">MHUMG1_00641</name>
</gene>
<evidence type="ECO:0000256" key="1">
    <source>
        <dbReference type="ARBA" id="ARBA00006328"/>
    </source>
</evidence>
<dbReference type="InterPro" id="IPR051164">
    <property type="entry name" value="NmrA-like_oxidored"/>
</dbReference>
<protein>
    <recommendedName>
        <fullName evidence="3">NmrA-like domain-containing protein</fullName>
    </recommendedName>
</protein>
<sequence length="401" mass="43316">MTPRKLVTVYGATGQQGSSVINSLLENKSGEFSIRAITRNRDSDKSRAFISRGVEVVNGDGFSQDQMNNAFKGSWAAFVNTNSSDPLLNRPGGMAERDLGKIVVDGAFEAGVQHFVYSGLVSASLATNGQVHSSSFDEKHAIGEYAKSKGFKSVVIVSAGWYMENHTLPEFVELMGGFPFTADADGYLSLRLPRIGGDDKLPFIAMKDDYGDLVHGVLLQPETYNGQLIQAASEMAKPDELVAKFQRMTGKKSRYLAIEDWRTIETYGSPDVEGLKTMYGFCQYVDGKYYGVPSSLEQAKELKAKAIVAKGLPKGEVSLGFAPDERRPSREARGHEKQLNRLDHCNSIALAALAFIAGSVIAAPANIDSRDIPLLGGHSGPLQGLGETLDSIEKLVPGLGQ</sequence>
<dbReference type="GO" id="GO:0005634">
    <property type="term" value="C:nucleus"/>
    <property type="evidence" value="ECO:0007669"/>
    <property type="project" value="TreeGrafter"/>
</dbReference>
<dbReference type="AlphaFoldDB" id="A0A9P8MK18"/>
<dbReference type="InterPro" id="IPR008030">
    <property type="entry name" value="NmrA-like"/>
</dbReference>
<keyword evidence="2" id="KW-0521">NADP</keyword>
<feature type="domain" description="NmrA-like" evidence="3">
    <location>
        <begin position="4"/>
        <end position="305"/>
    </location>
</feature>
<dbReference type="Pfam" id="PF05368">
    <property type="entry name" value="NmrA"/>
    <property type="match status" value="1"/>
</dbReference>
<comment type="similarity">
    <text evidence="1">Belongs to the NmrA-type oxidoreductase family.</text>
</comment>
<keyword evidence="5" id="KW-1185">Reference proteome</keyword>